<feature type="region of interest" description="Disordered" evidence="2">
    <location>
        <begin position="546"/>
        <end position="583"/>
    </location>
</feature>
<organism evidence="3 4">
    <name type="scientific">Meripilus lineatus</name>
    <dbReference type="NCBI Taxonomy" id="2056292"/>
    <lineage>
        <taxon>Eukaryota</taxon>
        <taxon>Fungi</taxon>
        <taxon>Dikarya</taxon>
        <taxon>Basidiomycota</taxon>
        <taxon>Agaricomycotina</taxon>
        <taxon>Agaricomycetes</taxon>
        <taxon>Polyporales</taxon>
        <taxon>Meripilaceae</taxon>
        <taxon>Meripilus</taxon>
    </lineage>
</organism>
<feature type="region of interest" description="Disordered" evidence="2">
    <location>
        <begin position="596"/>
        <end position="624"/>
    </location>
</feature>
<feature type="compositionally biased region" description="Polar residues" evidence="2">
    <location>
        <begin position="476"/>
        <end position="487"/>
    </location>
</feature>
<evidence type="ECO:0000313" key="4">
    <source>
        <dbReference type="Proteomes" id="UP001212997"/>
    </source>
</evidence>
<evidence type="ECO:0000256" key="1">
    <source>
        <dbReference type="SAM" id="Coils"/>
    </source>
</evidence>
<accession>A0AAD5UV80</accession>
<feature type="region of interest" description="Disordered" evidence="2">
    <location>
        <begin position="191"/>
        <end position="344"/>
    </location>
</feature>
<dbReference type="Proteomes" id="UP001212997">
    <property type="component" value="Unassembled WGS sequence"/>
</dbReference>
<feature type="compositionally biased region" description="Polar residues" evidence="2">
    <location>
        <begin position="412"/>
        <end position="427"/>
    </location>
</feature>
<name>A0AAD5UV80_9APHY</name>
<feature type="coiled-coil region" evidence="1">
    <location>
        <begin position="664"/>
        <end position="698"/>
    </location>
</feature>
<feature type="compositionally biased region" description="Low complexity" evidence="2">
    <location>
        <begin position="374"/>
        <end position="394"/>
    </location>
</feature>
<feature type="compositionally biased region" description="Polar residues" evidence="2">
    <location>
        <begin position="254"/>
        <end position="277"/>
    </location>
</feature>
<dbReference type="SUPFAM" id="SSF63829">
    <property type="entry name" value="Calcium-dependent phosphotriesterase"/>
    <property type="match status" value="1"/>
</dbReference>
<feature type="compositionally biased region" description="Polar residues" evidence="2">
    <location>
        <begin position="227"/>
        <end position="245"/>
    </location>
</feature>
<dbReference type="InterPro" id="IPR015943">
    <property type="entry name" value="WD40/YVTN_repeat-like_dom_sf"/>
</dbReference>
<feature type="compositionally biased region" description="Polar residues" evidence="2">
    <location>
        <begin position="600"/>
        <end position="624"/>
    </location>
</feature>
<evidence type="ECO:0000313" key="3">
    <source>
        <dbReference type="EMBL" id="KAJ3478707.1"/>
    </source>
</evidence>
<evidence type="ECO:0000256" key="2">
    <source>
        <dbReference type="SAM" id="MobiDB-lite"/>
    </source>
</evidence>
<sequence>MLAVITSNSLATVEPSSLKRSQSPISPATVLSSPNAIAWAPDNSALYLADADGIHKFSPTGTLLETITRPDQSVSALAVKDKGNTLIYSQGARSQSLKPTQRGPFSKTLVAVACSGGSIALVDLDKEKGLFRTLSLNTPLTSLVFSPEGASLFAGAVDGHVLTVDLRALDKGPKSSSVSEDGQRVISLAIQRKLKFGDTPRKPPSTPKATKPLLPHDVNKAHHRRSSPSASQPQLGDKPSSSSPVTAKAKPSIASPSTRTRIVSTTSHSRNGDTPNSPHLLAKPHVRTRTISATSPASPHLKAVNRPATAVGKAPPNTPPARKAGSSAATRTTLPKSPLGVPATGKAISSLDVSISEDNLLGVLKSRKENLSPKPAIAAPAIRRRSSTTLSSSTPPNPRQGVRTRTTSTTSQKSAPRSSALSTSTSIARRPTKSTRPANAPTSSRPRAGSIKSNMTSPIPPPSTTLLPTLRDEEQITSIQLTESRTPSPDLPNTDVPVTPLPPTKKAKGKGREKDKGLEGINILGMGTPEVDRWIGAGDVDRLEEREGRRVGFAASETTAPSGSGSSFDSDSDEEGGEDTEEAKIEMTVQISPRRPIPKSTWTAVPSPLRHSNAQPHAGPSTTSSAHDLLHTLIRDALYDFRRETKAEITGLHLDLVRMGRGWKKEMRDAMDAWGTELREVREENKRLREENERLRRGY</sequence>
<gene>
    <name evidence="3" type="ORF">NLI96_g9569</name>
</gene>
<dbReference type="AlphaFoldDB" id="A0AAD5UV80"/>
<protein>
    <recommendedName>
        <fullName evidence="5">WD40 repeat-like protein</fullName>
    </recommendedName>
</protein>
<dbReference type="Gene3D" id="2.130.10.10">
    <property type="entry name" value="YVTN repeat-like/Quinoprotein amine dehydrogenase"/>
    <property type="match status" value="1"/>
</dbReference>
<proteinExistence type="predicted"/>
<dbReference type="EMBL" id="JANAWD010000490">
    <property type="protein sequence ID" value="KAJ3478707.1"/>
    <property type="molecule type" value="Genomic_DNA"/>
</dbReference>
<feature type="region of interest" description="Disordered" evidence="2">
    <location>
        <begin position="374"/>
        <end position="524"/>
    </location>
</feature>
<evidence type="ECO:0008006" key="5">
    <source>
        <dbReference type="Google" id="ProtNLM"/>
    </source>
</evidence>
<keyword evidence="1" id="KW-0175">Coiled coil</keyword>
<reference evidence="3" key="1">
    <citation type="submission" date="2022-07" db="EMBL/GenBank/DDBJ databases">
        <title>Genome Sequence of Physisporinus lineatus.</title>
        <authorList>
            <person name="Buettner E."/>
        </authorList>
    </citation>
    <scope>NUCLEOTIDE SEQUENCE</scope>
    <source>
        <strain evidence="3">VT162</strain>
    </source>
</reference>
<comment type="caution">
    <text evidence="3">The sequence shown here is derived from an EMBL/GenBank/DDBJ whole genome shotgun (WGS) entry which is preliminary data.</text>
</comment>
<keyword evidence="4" id="KW-1185">Reference proteome</keyword>
<feature type="compositionally biased region" description="Polar residues" evidence="2">
    <location>
        <begin position="434"/>
        <end position="455"/>
    </location>
</feature>
<feature type="compositionally biased region" description="Acidic residues" evidence="2">
    <location>
        <begin position="570"/>
        <end position="581"/>
    </location>
</feature>